<dbReference type="InterPro" id="IPR014001">
    <property type="entry name" value="Helicase_ATP-bd"/>
</dbReference>
<dbReference type="SMART" id="SM00487">
    <property type="entry name" value="DEXDc"/>
    <property type="match status" value="1"/>
</dbReference>
<comment type="caution">
    <text evidence="5">The sequence shown here is derived from an EMBL/GenBank/DDBJ whole genome shotgun (WGS) entry which is preliminary data.</text>
</comment>
<evidence type="ECO:0000259" key="3">
    <source>
        <dbReference type="PROSITE" id="PS51192"/>
    </source>
</evidence>
<dbReference type="Proteomes" id="UP000036873">
    <property type="component" value="Unassembled WGS sequence"/>
</dbReference>
<dbReference type="InterPro" id="IPR011545">
    <property type="entry name" value="DEAD/DEAH_box_helicase_dom"/>
</dbReference>
<dbReference type="GO" id="GO:0016887">
    <property type="term" value="F:ATP hydrolysis activity"/>
    <property type="evidence" value="ECO:0007669"/>
    <property type="project" value="TreeGrafter"/>
</dbReference>
<dbReference type="SUPFAM" id="SSF52540">
    <property type="entry name" value="P-loop containing nucleoside triphosphate hydrolases"/>
    <property type="match status" value="1"/>
</dbReference>
<dbReference type="GO" id="GO:0003677">
    <property type="term" value="F:DNA binding"/>
    <property type="evidence" value="ECO:0007669"/>
    <property type="project" value="TreeGrafter"/>
</dbReference>
<evidence type="ECO:0008006" key="7">
    <source>
        <dbReference type="Google" id="ProtNLM"/>
    </source>
</evidence>
<feature type="domain" description="Helicase C-terminal" evidence="4">
    <location>
        <begin position="244"/>
        <end position="405"/>
    </location>
</feature>
<keyword evidence="2" id="KW-0067">ATP-binding</keyword>
<evidence type="ECO:0000259" key="4">
    <source>
        <dbReference type="PROSITE" id="PS51194"/>
    </source>
</evidence>
<dbReference type="InterPro" id="IPR001650">
    <property type="entry name" value="Helicase_C-like"/>
</dbReference>
<dbReference type="InterPro" id="IPR052511">
    <property type="entry name" value="ATP-dep_Helicase"/>
</dbReference>
<organism evidence="5 6">
    <name type="scientific">Acetobacterium bakii</name>
    <dbReference type="NCBI Taxonomy" id="52689"/>
    <lineage>
        <taxon>Bacteria</taxon>
        <taxon>Bacillati</taxon>
        <taxon>Bacillota</taxon>
        <taxon>Clostridia</taxon>
        <taxon>Eubacteriales</taxon>
        <taxon>Eubacteriaceae</taxon>
        <taxon>Acetobacterium</taxon>
    </lineage>
</organism>
<dbReference type="AlphaFoldDB" id="A0A0L6U578"/>
<dbReference type="SMART" id="SM00490">
    <property type="entry name" value="HELICc"/>
    <property type="match status" value="1"/>
</dbReference>
<dbReference type="STRING" id="52689.AKG39_04235"/>
<keyword evidence="6" id="KW-1185">Reference proteome</keyword>
<evidence type="ECO:0000313" key="5">
    <source>
        <dbReference type="EMBL" id="KNZ42935.1"/>
    </source>
</evidence>
<dbReference type="Pfam" id="PF00271">
    <property type="entry name" value="Helicase_C"/>
    <property type="match status" value="1"/>
</dbReference>
<sequence length="734" mass="84086">MDTFRKLAPFIQDYIYRERWDNLREIQVGACDVILNTEDNLLLSSGTASGKTEAAFLPVLTKLYEVPSKSLGVLYISPLKALINDQFNRLEGLLEESHIPVTKWHGDASKAEKNKLLKNPQGVMQTTPESLEAMLMHRKAEAIKLFSDLKYIIIDEVHYFMSEDRGAQLICILERIQKITNNIPIRIGLSATLGDYTLAENWLNSGTNRKCQTPTFSGEKRSLRLSLQHFFVTYNSDKKDDRVLMKRYYEYLYASTFGKKCILFSNSKAEVEESIANIKKIAVKNKTDNVYLVHHGNISASFREYAEEKMKKSGKPMVTGATLTLELGIDLGELERIVQTGCPLSVSSFVQRLGRTGRRGNPSEMWFVFREDTGKVYEEFYKAINWSFLMCIAIIQLYLEEKWIEPITLNKLPYGILYHQTMSFMVSAGEVSPALLAQNMLSFSLFKNISQDDFKKMIRFLIKIEQLELTENRGLLIGAKGENEVNHFEFFTVFETPKEYSVKFRSEEIGTVQEAFPVGERFALAGRTWETQDIDKDAGIIYVKEIKGLSTNSWISDGKYTVYSKITQKIKEILKSDSSYKYLGESAEKRLAEIRRIAADANIINETVVKINDNTYAIFPFLGTREFVTLFYALDYFGLNGQLHYDKGIPVCVFIKDHSKEEIEQILQKIKTEPLDVTHFKFPNEVQIKGKFNEFIPAELLKKQYIEDFLDVDGLKKSLAVENVKKASCDCHDV</sequence>
<name>A0A0L6U578_9FIRM</name>
<evidence type="ECO:0000256" key="1">
    <source>
        <dbReference type="ARBA" id="ARBA00022741"/>
    </source>
</evidence>
<accession>A0A0L6U578</accession>
<evidence type="ECO:0000313" key="6">
    <source>
        <dbReference type="Proteomes" id="UP000036873"/>
    </source>
</evidence>
<dbReference type="PROSITE" id="PS51192">
    <property type="entry name" value="HELICASE_ATP_BIND_1"/>
    <property type="match status" value="1"/>
</dbReference>
<dbReference type="RefSeq" id="WP_050739115.1">
    <property type="nucleotide sequence ID" value="NZ_LGYO01000008.1"/>
</dbReference>
<dbReference type="PANTHER" id="PTHR47962:SF5">
    <property type="entry name" value="ATP-DEPENDENT HELICASE LHR-RELATED"/>
    <property type="match status" value="1"/>
</dbReference>
<keyword evidence="1" id="KW-0547">Nucleotide-binding</keyword>
<protein>
    <recommendedName>
        <fullName evidence="7">ATP-dependent helicase</fullName>
    </recommendedName>
</protein>
<dbReference type="Pfam" id="PF00270">
    <property type="entry name" value="DEAD"/>
    <property type="match status" value="1"/>
</dbReference>
<dbReference type="EMBL" id="LGYO01000008">
    <property type="protein sequence ID" value="KNZ42935.1"/>
    <property type="molecule type" value="Genomic_DNA"/>
</dbReference>
<proteinExistence type="predicted"/>
<dbReference type="CDD" id="cd17922">
    <property type="entry name" value="DEXHc_LHR-like"/>
    <property type="match status" value="1"/>
</dbReference>
<dbReference type="GO" id="GO:0005524">
    <property type="term" value="F:ATP binding"/>
    <property type="evidence" value="ECO:0007669"/>
    <property type="project" value="UniProtKB-KW"/>
</dbReference>
<dbReference type="PANTHER" id="PTHR47962">
    <property type="entry name" value="ATP-DEPENDENT HELICASE LHR-RELATED-RELATED"/>
    <property type="match status" value="1"/>
</dbReference>
<dbReference type="PROSITE" id="PS51194">
    <property type="entry name" value="HELICASE_CTER"/>
    <property type="match status" value="1"/>
</dbReference>
<dbReference type="InterPro" id="IPR027417">
    <property type="entry name" value="P-loop_NTPase"/>
</dbReference>
<dbReference type="Gene3D" id="3.40.50.300">
    <property type="entry name" value="P-loop containing nucleotide triphosphate hydrolases"/>
    <property type="match status" value="2"/>
</dbReference>
<reference evidence="6" key="1">
    <citation type="submission" date="2015-07" db="EMBL/GenBank/DDBJ databases">
        <title>Draft genome sequence of Acetobacterium bakii DSM 8293, a potential psychrophilic chemical producer through syngas fermentation.</title>
        <authorList>
            <person name="Song Y."/>
            <person name="Hwang S."/>
            <person name="Cho B.-K."/>
        </authorList>
    </citation>
    <scope>NUCLEOTIDE SEQUENCE [LARGE SCALE GENOMIC DNA]</scope>
    <source>
        <strain evidence="6">DSM 8239</strain>
    </source>
</reference>
<gene>
    <name evidence="5" type="ORF">AKG39_04235</name>
</gene>
<dbReference type="OrthoDB" id="9774462at2"/>
<evidence type="ECO:0000256" key="2">
    <source>
        <dbReference type="ARBA" id="ARBA00022840"/>
    </source>
</evidence>
<feature type="domain" description="Helicase ATP-binding" evidence="3">
    <location>
        <begin position="32"/>
        <end position="211"/>
    </location>
</feature>
<dbReference type="PATRIC" id="fig|52689.4.peg.3897"/>